<reference evidence="1" key="1">
    <citation type="submission" date="2021-02" db="EMBL/GenBank/DDBJ databases">
        <authorList>
            <person name="Nowell W R."/>
        </authorList>
    </citation>
    <scope>NUCLEOTIDE SEQUENCE</scope>
</reference>
<organism evidence="1 3">
    <name type="scientific">Rotaria magnacalcarata</name>
    <dbReference type="NCBI Taxonomy" id="392030"/>
    <lineage>
        <taxon>Eukaryota</taxon>
        <taxon>Metazoa</taxon>
        <taxon>Spiralia</taxon>
        <taxon>Gnathifera</taxon>
        <taxon>Rotifera</taxon>
        <taxon>Eurotatoria</taxon>
        <taxon>Bdelloidea</taxon>
        <taxon>Philodinida</taxon>
        <taxon>Philodinidae</taxon>
        <taxon>Rotaria</taxon>
    </lineage>
</organism>
<dbReference type="EMBL" id="CAJOBJ010126066">
    <property type="protein sequence ID" value="CAF4700056.1"/>
    <property type="molecule type" value="Genomic_DNA"/>
</dbReference>
<gene>
    <name evidence="2" type="ORF">BYL167_LOCUS48419</name>
    <name evidence="1" type="ORF">GIL414_LOCUS43021</name>
</gene>
<evidence type="ECO:0000313" key="3">
    <source>
        <dbReference type="Proteomes" id="UP000681720"/>
    </source>
</evidence>
<evidence type="ECO:0000313" key="2">
    <source>
        <dbReference type="EMBL" id="CAF4807566.1"/>
    </source>
</evidence>
<protein>
    <submittedName>
        <fullName evidence="1">Uncharacterized protein</fullName>
    </submittedName>
</protein>
<name>A0A8S3A455_9BILA</name>
<dbReference type="Proteomes" id="UP000681720">
    <property type="component" value="Unassembled WGS sequence"/>
</dbReference>
<proteinExistence type="predicted"/>
<comment type="caution">
    <text evidence="1">The sequence shown here is derived from an EMBL/GenBank/DDBJ whole genome shotgun (WGS) entry which is preliminary data.</text>
</comment>
<sequence>MAHLAGKVACVTASTDG</sequence>
<dbReference type="Proteomes" id="UP000681967">
    <property type="component" value="Unassembled WGS sequence"/>
</dbReference>
<evidence type="ECO:0000313" key="1">
    <source>
        <dbReference type="EMBL" id="CAF4700056.1"/>
    </source>
</evidence>
<dbReference type="EMBL" id="CAJOBH010141498">
    <property type="protein sequence ID" value="CAF4807566.1"/>
    <property type="molecule type" value="Genomic_DNA"/>
</dbReference>
<dbReference type="AlphaFoldDB" id="A0A8S3A455"/>
<feature type="non-terminal residue" evidence="1">
    <location>
        <position position="17"/>
    </location>
</feature>
<accession>A0A8S3A455</accession>